<gene>
    <name evidence="2" type="ORF">GMOD_00008259</name>
</gene>
<feature type="region of interest" description="Disordered" evidence="1">
    <location>
        <begin position="280"/>
        <end position="333"/>
    </location>
</feature>
<accession>A0A3M7M214</accession>
<organism evidence="2 3">
    <name type="scientific">Pyrenophora seminiperda CCB06</name>
    <dbReference type="NCBI Taxonomy" id="1302712"/>
    <lineage>
        <taxon>Eukaryota</taxon>
        <taxon>Fungi</taxon>
        <taxon>Dikarya</taxon>
        <taxon>Ascomycota</taxon>
        <taxon>Pezizomycotina</taxon>
        <taxon>Dothideomycetes</taxon>
        <taxon>Pleosporomycetidae</taxon>
        <taxon>Pleosporales</taxon>
        <taxon>Pleosporineae</taxon>
        <taxon>Pleosporaceae</taxon>
        <taxon>Pyrenophora</taxon>
    </lineage>
</organism>
<feature type="region of interest" description="Disordered" evidence="1">
    <location>
        <begin position="67"/>
        <end position="116"/>
    </location>
</feature>
<feature type="region of interest" description="Disordered" evidence="1">
    <location>
        <begin position="391"/>
        <end position="431"/>
    </location>
</feature>
<feature type="region of interest" description="Disordered" evidence="1">
    <location>
        <begin position="364"/>
        <end position="383"/>
    </location>
</feature>
<proteinExistence type="predicted"/>
<sequence>MARPAHQMAPGKAQDTGWRNLLVLRDGVPPLWTGSYGAVCIDRQLHRYHAAAKRDYRLRLQYLGQQRPSTPSRASKWAGHNRRQATHAWPIRGSGERHDNRPSCRQPAQRLERPGRKLGALKCRPACQGYRGTAVNALIHSPGAVVMSIILEASLPPHLLQNKTVAYPAAYHTHYYPAPASSPVPMSPQSLHSYMSHLPESPLPSQEVTTLPSNDWFGPSFSAPESHSETSYAPYGHYMSSHASTVNLSPPASSFSYSAKAPLPSTHVDPSAAISPGTVYSRESAVPESTRASEEPQSTNARSALQHATSHLTSQPHLMDRPPSSSGSMHSGAVDVSWPMDPLGIHSNQEAYYSTFPTMTHSPRLSEPSIDVSSNQMASPQPRRMYTPIAPMLLGTPRSHGTKRYREEEEEPVVVEDSKRRKRSDSQLSTQLELSEEDKLLLQLKEEESMPWKDIAARFQTDLGKNYQIPALQMRLKRLRERMRVWTDVDVKALRAAHDYWAQSKFEIISAKMAEFGAQEKWTARQCSRKWQELDSAAMPYAHFEPQIQHGFAPYAMSPVEPAPSNSVFYHMHT</sequence>
<dbReference type="EMBL" id="KE747816">
    <property type="protein sequence ID" value="RMZ68547.1"/>
    <property type="molecule type" value="Genomic_DNA"/>
</dbReference>
<keyword evidence="3" id="KW-1185">Reference proteome</keyword>
<dbReference type="Proteomes" id="UP000265663">
    <property type="component" value="Unassembled WGS sequence"/>
</dbReference>
<protein>
    <submittedName>
        <fullName evidence="2">Myb dna-binding domain-containing</fullName>
    </submittedName>
</protein>
<reference evidence="2 3" key="1">
    <citation type="journal article" date="2014" name="PLoS ONE">
        <title>De novo Genome Assembly of the Fungal Plant Pathogen Pyrenophora semeniperda.</title>
        <authorList>
            <person name="Soliai M.M."/>
            <person name="Meyer S.E."/>
            <person name="Udall J.A."/>
            <person name="Elzinga D.E."/>
            <person name="Hermansen R.A."/>
            <person name="Bodily P.M."/>
            <person name="Hart A.A."/>
            <person name="Coleman C.E."/>
        </authorList>
    </citation>
    <scope>NUCLEOTIDE SEQUENCE [LARGE SCALE GENOMIC DNA]</scope>
    <source>
        <strain evidence="2 3">CCB06</strain>
        <tissue evidence="2">Mycelium</tissue>
    </source>
</reference>
<keyword evidence="2" id="KW-0238">DNA-binding</keyword>
<dbReference type="AlphaFoldDB" id="A0A3M7M214"/>
<evidence type="ECO:0000313" key="3">
    <source>
        <dbReference type="Proteomes" id="UP000265663"/>
    </source>
</evidence>
<evidence type="ECO:0000313" key="2">
    <source>
        <dbReference type="EMBL" id="RMZ68547.1"/>
    </source>
</evidence>
<feature type="compositionally biased region" description="Polar residues" evidence="1">
    <location>
        <begin position="295"/>
        <end position="316"/>
    </location>
</feature>
<dbReference type="OrthoDB" id="5421421at2759"/>
<evidence type="ECO:0000256" key="1">
    <source>
        <dbReference type="SAM" id="MobiDB-lite"/>
    </source>
</evidence>
<name>A0A3M7M214_9PLEO</name>
<dbReference type="GO" id="GO:0003677">
    <property type="term" value="F:DNA binding"/>
    <property type="evidence" value="ECO:0007669"/>
    <property type="project" value="UniProtKB-KW"/>
</dbReference>